<protein>
    <recommendedName>
        <fullName evidence="2">Biotin-protein ligase N-terminal domain-containing protein</fullName>
    </recommendedName>
</protein>
<dbReference type="InterPro" id="IPR019197">
    <property type="entry name" value="Biotin-prot_ligase_N"/>
</dbReference>
<dbReference type="InterPro" id="IPR029062">
    <property type="entry name" value="Class_I_gatase-like"/>
</dbReference>
<keyword evidence="1" id="KW-0732">Signal</keyword>
<accession>A0ABY2Z7Z7</accession>
<dbReference type="Pfam" id="PF09825">
    <property type="entry name" value="BPL_N"/>
    <property type="match status" value="1"/>
</dbReference>
<feature type="signal peptide" evidence="1">
    <location>
        <begin position="1"/>
        <end position="35"/>
    </location>
</feature>
<comment type="caution">
    <text evidence="3">The sequence shown here is derived from an EMBL/GenBank/DDBJ whole genome shotgun (WGS) entry which is preliminary data.</text>
</comment>
<feature type="domain" description="Biotin-protein ligase N-terminal" evidence="2">
    <location>
        <begin position="40"/>
        <end position="138"/>
    </location>
</feature>
<dbReference type="Gene3D" id="3.40.50.880">
    <property type="match status" value="1"/>
</dbReference>
<evidence type="ECO:0000256" key="1">
    <source>
        <dbReference type="SAM" id="SignalP"/>
    </source>
</evidence>
<evidence type="ECO:0000259" key="2">
    <source>
        <dbReference type="Pfam" id="PF09825"/>
    </source>
</evidence>
<gene>
    <name evidence="3" type="ORF">FJW00_13910</name>
</gene>
<proteinExistence type="predicted"/>
<evidence type="ECO:0000313" key="4">
    <source>
        <dbReference type="Proteomes" id="UP000316142"/>
    </source>
</evidence>
<dbReference type="SUPFAM" id="SSF52317">
    <property type="entry name" value="Class I glutamine amidotransferase-like"/>
    <property type="match status" value="1"/>
</dbReference>
<dbReference type="Proteomes" id="UP000316142">
    <property type="component" value="Unassembled WGS sequence"/>
</dbReference>
<keyword evidence="4" id="KW-1185">Reference proteome</keyword>
<evidence type="ECO:0000313" key="3">
    <source>
        <dbReference type="EMBL" id="TPV24609.1"/>
    </source>
</evidence>
<dbReference type="RefSeq" id="WP_140924522.1">
    <property type="nucleotide sequence ID" value="NZ_JBBCLO010000002.1"/>
</dbReference>
<organism evidence="3 4">
    <name type="scientific">Pantoea anthophila</name>
    <dbReference type="NCBI Taxonomy" id="470931"/>
    <lineage>
        <taxon>Bacteria</taxon>
        <taxon>Pseudomonadati</taxon>
        <taxon>Pseudomonadota</taxon>
        <taxon>Gammaproteobacteria</taxon>
        <taxon>Enterobacterales</taxon>
        <taxon>Erwiniaceae</taxon>
        <taxon>Pantoea</taxon>
    </lineage>
</organism>
<dbReference type="EMBL" id="VHIZ01000050">
    <property type="protein sequence ID" value="TPV24609.1"/>
    <property type="molecule type" value="Genomic_DNA"/>
</dbReference>
<reference evidence="3 4" key="1">
    <citation type="submission" date="2019-06" db="EMBL/GenBank/DDBJ databases">
        <title>Taxogenomics and systematics of the genus Pantoea.</title>
        <authorList>
            <person name="Tambong J.T."/>
        </authorList>
    </citation>
    <scope>NUCLEOTIDE SEQUENCE [LARGE SCALE GENOMIC DNA]</scope>
    <source>
        <strain evidence="3 4">LMG 2558</strain>
    </source>
</reference>
<sequence>MNVEKFRCRRNTNTFFFTSALILSLAGYFPATCSAEEKPMNIAVYRGEAGCTGCSEMVVKSLISTGKNFSISYIGENEKLKLNSRNLNKFDMYIQPGGGQDIPAAYDAISDEGAEAIRNFVRSGKRFLGICMGAYLADKDWIGLIDVPLDSEVGRPGSEAADEGDYTLSLLWGGKKESAYFQDGPYLSNSSASKGFTPISWYSNGDVAMAAYTYGKGKVVLSGPHPEADESWIDATMPGYIPARSKMIRILNYLNTENN</sequence>
<feature type="chain" id="PRO_5046918231" description="Biotin-protein ligase N-terminal domain-containing protein" evidence="1">
    <location>
        <begin position="36"/>
        <end position="259"/>
    </location>
</feature>
<name>A0ABY2Z7Z7_9GAMM</name>